<dbReference type="PANTHER" id="PTHR45766">
    <property type="entry name" value="DNA ANNEALING HELICASE AND ENDONUCLEASE ZRANB3 FAMILY MEMBER"/>
    <property type="match status" value="1"/>
</dbReference>
<reference evidence="4" key="1">
    <citation type="submission" date="2020-07" db="EMBL/GenBank/DDBJ databases">
        <title>Koleobacter methoxysyntrophicus gen. nov., sp. nov., a novel anaerobic bacterium isolated from deep subsurface oil field and proposal of Koleobacterales ord. nov. in the phylum Firmicutes.</title>
        <authorList>
            <person name="Sakamoto S."/>
            <person name="Tamaki H."/>
        </authorList>
    </citation>
    <scope>NUCLEOTIDE SEQUENCE</scope>
    <source>
        <strain evidence="4">NRmbB1</strain>
    </source>
</reference>
<dbReference type="InterPro" id="IPR027417">
    <property type="entry name" value="P-loop_NTPase"/>
</dbReference>
<protein>
    <submittedName>
        <fullName evidence="4">RNA polymerase-associated protein RapA</fullName>
        <ecNumber evidence="4">3.6.4.-</ecNumber>
    </submittedName>
</protein>
<dbReference type="EMBL" id="CP059066">
    <property type="protein sequence ID" value="QSQ09462.1"/>
    <property type="molecule type" value="Genomic_DNA"/>
</dbReference>
<dbReference type="SUPFAM" id="SSF52540">
    <property type="entry name" value="P-loop containing nucleoside triphosphate hydrolases"/>
    <property type="match status" value="2"/>
</dbReference>
<dbReference type="InterPro" id="IPR000330">
    <property type="entry name" value="SNF2_N"/>
</dbReference>
<feature type="domain" description="Helicase C-terminal" evidence="3">
    <location>
        <begin position="698"/>
        <end position="872"/>
    </location>
</feature>
<dbReference type="GO" id="GO:0005524">
    <property type="term" value="F:ATP binding"/>
    <property type="evidence" value="ECO:0007669"/>
    <property type="project" value="InterPro"/>
</dbReference>
<evidence type="ECO:0000259" key="3">
    <source>
        <dbReference type="PROSITE" id="PS51194"/>
    </source>
</evidence>
<evidence type="ECO:0000256" key="1">
    <source>
        <dbReference type="ARBA" id="ARBA00022801"/>
    </source>
</evidence>
<evidence type="ECO:0000259" key="2">
    <source>
        <dbReference type="PROSITE" id="PS51192"/>
    </source>
</evidence>
<evidence type="ECO:0000313" key="4">
    <source>
        <dbReference type="EMBL" id="QSQ09462.1"/>
    </source>
</evidence>
<dbReference type="InterPro" id="IPR001650">
    <property type="entry name" value="Helicase_C-like"/>
</dbReference>
<name>A0A8A0RNJ4_9FIRM</name>
<dbReference type="PANTHER" id="PTHR45766:SF6">
    <property type="entry name" value="SWI_SNF-RELATED MATRIX-ASSOCIATED ACTIN-DEPENDENT REGULATOR OF CHROMATIN SUBFAMILY A-LIKE PROTEIN 1"/>
    <property type="match status" value="1"/>
</dbReference>
<dbReference type="GO" id="GO:0031297">
    <property type="term" value="P:replication fork processing"/>
    <property type="evidence" value="ECO:0007669"/>
    <property type="project" value="TreeGrafter"/>
</dbReference>
<dbReference type="Gene3D" id="3.40.50.10810">
    <property type="entry name" value="Tandem AAA-ATPase domain"/>
    <property type="match status" value="1"/>
</dbReference>
<dbReference type="Gene3D" id="3.40.50.300">
    <property type="entry name" value="P-loop containing nucleotide triphosphate hydrolases"/>
    <property type="match status" value="1"/>
</dbReference>
<feature type="domain" description="Helicase ATP-binding" evidence="2">
    <location>
        <begin position="259"/>
        <end position="420"/>
    </location>
</feature>
<dbReference type="Pfam" id="PF00176">
    <property type="entry name" value="SNF2-rel_dom"/>
    <property type="match status" value="1"/>
</dbReference>
<dbReference type="CDD" id="cd10311">
    <property type="entry name" value="PLDc_N_DEXD_c"/>
    <property type="match status" value="1"/>
</dbReference>
<dbReference type="RefSeq" id="WP_206706820.1">
    <property type="nucleotide sequence ID" value="NZ_CP059066.1"/>
</dbReference>
<dbReference type="CDD" id="cd18793">
    <property type="entry name" value="SF2_C_SNF"/>
    <property type="match status" value="1"/>
</dbReference>
<organism evidence="4 5">
    <name type="scientific">Koleobacter methoxysyntrophicus</name>
    <dbReference type="NCBI Taxonomy" id="2751313"/>
    <lineage>
        <taxon>Bacteria</taxon>
        <taxon>Bacillati</taxon>
        <taxon>Bacillota</taxon>
        <taxon>Clostridia</taxon>
        <taxon>Koleobacterales</taxon>
        <taxon>Koleobacteraceae</taxon>
        <taxon>Koleobacter</taxon>
    </lineage>
</organism>
<keyword evidence="5" id="KW-1185">Reference proteome</keyword>
<dbReference type="AlphaFoldDB" id="A0A8A0RNJ4"/>
<proteinExistence type="predicted"/>
<dbReference type="PROSITE" id="PS51194">
    <property type="entry name" value="HELICASE_CTER"/>
    <property type="match status" value="1"/>
</dbReference>
<dbReference type="PROSITE" id="PS51192">
    <property type="entry name" value="HELICASE_ATP_BIND_1"/>
    <property type="match status" value="1"/>
</dbReference>
<sequence>MEVINNIGKTLGDDLKKNIGKKARLSIAASCFSIYAYEALKKELAQIEELRFIFTSPTFITDKLKKEKREFYIPKLNREKSLYGTEFEIRLKNELTLKAIAKECSQWIKQKVTFKSNNTSCTLQGFINVENGTEKVTYMPVNAFTTVDLGYEKGNALSNMVNKFTDYPISKHYFDLFEQVWQDEEKLTDVTDQVIEHISTVYKENSPEFIYFLILYNIFNEFLEDISQDLLPNEATGFKETEIWKRLYHFQKDAVIGGINKLEKYNGCILADSVGLGKTFTALGIIKYYELRNKSALVLCPKKLGENWLTFRQNVTNNILYRDRFRYDVLYHTDLSRESGYSNGIPLDRINWGNYDLLVIDESHNFRNNEARKEKETRYQKLIRKVIQAGVKTKVLMLSATPVNNRFNDLKNQLALAYEGDPKNINSALNTEKGVEEIFRRAQTAFNSWSKLPMVMRTTETLLEMLDFDFFELLDSVTIARSRKHIQKYYDTKEIGPFPKRLKPLSYYCDLTKRQDVIDYNEIFRELSRLTLALYAPFNYILPSRIRFYEEQYDTVVRSGGSLKQLDRERSLQVLMRINLLKRLESSVEAFRITLTKMLEKINETIDLIDSYNETATSQTFGHTEFDAVNLDDDDWLDENYNIGDNIRINLSDMDRLRWREDLERDRKVFANLLEEMKKITPEHDEKLATLKEVIAHKINNPINPGNKKILIFTAFADTAAYLYKYISPYVKDAFGLESAKVVGSDENKTTIKIKNDLHTILTCFSPRSKEKHLTMPDLKGELDVLIATDCISEGQNLQDCDYLINYDIHWNPVRIVQRFGRIDRIGSRNTVIQLVNFWPNMTLDDYIRLKERVENRMVIMDMTATGEDNVLSNRSSDLEYRKEQLKKLQEEAIDFDEINSGVSITDLGLNDFRMDLVQYVKEEGDLSKVPPGLHAVVPVDMEKGAPPGVIFVLRNVNSEVNINNQNRLHPFYLVYIGSDGQVVANHLEVKKTLDLLRLLCKGRREPVAEVYKPFNRETRDGRKMDRYSHLLEEAIKSIIDVKEESDLDSLFSAGGTTALLDTVRGLEDFELIAFVVVREKDARV</sequence>
<dbReference type="InterPro" id="IPR014001">
    <property type="entry name" value="Helicase_ATP-bd"/>
</dbReference>
<dbReference type="KEGG" id="kme:H0A61_01825"/>
<accession>A0A8A0RNJ4</accession>
<dbReference type="InterPro" id="IPR038718">
    <property type="entry name" value="SNF2-like_sf"/>
</dbReference>
<dbReference type="SMART" id="SM00487">
    <property type="entry name" value="DEXDc"/>
    <property type="match status" value="1"/>
</dbReference>
<dbReference type="InterPro" id="IPR049730">
    <property type="entry name" value="SNF2/RAD54-like_C"/>
</dbReference>
<gene>
    <name evidence="4" type="primary">rapA</name>
    <name evidence="4" type="ORF">H0A61_01825</name>
</gene>
<dbReference type="GO" id="GO:0016787">
    <property type="term" value="F:hydrolase activity"/>
    <property type="evidence" value="ECO:0007669"/>
    <property type="project" value="UniProtKB-KW"/>
</dbReference>
<dbReference type="SMART" id="SM00490">
    <property type="entry name" value="HELICc"/>
    <property type="match status" value="1"/>
</dbReference>
<dbReference type="GO" id="GO:0006281">
    <property type="term" value="P:DNA repair"/>
    <property type="evidence" value="ECO:0007669"/>
    <property type="project" value="TreeGrafter"/>
</dbReference>
<evidence type="ECO:0000313" key="5">
    <source>
        <dbReference type="Proteomes" id="UP000662904"/>
    </source>
</evidence>
<dbReference type="EC" id="3.6.4.-" evidence="4"/>
<dbReference type="Proteomes" id="UP000662904">
    <property type="component" value="Chromosome"/>
</dbReference>
<dbReference type="Pfam" id="PF00271">
    <property type="entry name" value="Helicase_C"/>
    <property type="match status" value="1"/>
</dbReference>
<keyword evidence="1 4" id="KW-0378">Hydrolase</keyword>